<keyword evidence="2" id="KW-1133">Transmembrane helix</keyword>
<keyword evidence="2" id="KW-0472">Membrane</keyword>
<feature type="compositionally biased region" description="Polar residues" evidence="1">
    <location>
        <begin position="244"/>
        <end position="255"/>
    </location>
</feature>
<evidence type="ECO:0000313" key="4">
    <source>
        <dbReference type="Proteomes" id="UP000054742"/>
    </source>
</evidence>
<keyword evidence="2" id="KW-0812">Transmembrane</keyword>
<protein>
    <recommendedName>
        <fullName evidence="5">Chromosome partition protein Smc</fullName>
    </recommendedName>
</protein>
<dbReference type="AlphaFoldDB" id="A0A0W0SQD1"/>
<gene>
    <name evidence="3" type="ORF">Lbru_1001</name>
</gene>
<sequence>MLFTTTLVSGAIATKYIIGLVTGGGVAGAGISTGVFHYLSKRKKPDDVDLERVERQKAREDALDNIIEDVDERLELTIQDFKENSTEISSTINLFKEVFQDVFNKTQELGEVAQSIRENEKKRLAELEKAQKELQLKIEEVSEQLIKSEKMREELRTKLTEVGEQLLSSSTKIVEGEKEIEELRLLQEKQKKENQELADAYKESIQSNEALERQLNQAIDLLKKKQQQINSLQENLSSEKKNPHTSTFFSTQSTL</sequence>
<keyword evidence="4" id="KW-1185">Reference proteome</keyword>
<feature type="transmembrane region" description="Helical" evidence="2">
    <location>
        <begin position="16"/>
        <end position="39"/>
    </location>
</feature>
<dbReference type="EMBL" id="LNXV01000007">
    <property type="protein sequence ID" value="KTC85205.1"/>
    <property type="molecule type" value="Genomic_DNA"/>
</dbReference>
<dbReference type="STRING" id="29422.Lbru_1001"/>
<organism evidence="3 4">
    <name type="scientific">Legionella brunensis</name>
    <dbReference type="NCBI Taxonomy" id="29422"/>
    <lineage>
        <taxon>Bacteria</taxon>
        <taxon>Pseudomonadati</taxon>
        <taxon>Pseudomonadota</taxon>
        <taxon>Gammaproteobacteria</taxon>
        <taxon>Legionellales</taxon>
        <taxon>Legionellaceae</taxon>
        <taxon>Legionella</taxon>
    </lineage>
</organism>
<dbReference type="PATRIC" id="fig|29422.6.peg.1053"/>
<proteinExistence type="predicted"/>
<evidence type="ECO:0000256" key="2">
    <source>
        <dbReference type="SAM" id="Phobius"/>
    </source>
</evidence>
<dbReference type="RefSeq" id="WP_058441092.1">
    <property type="nucleotide sequence ID" value="NZ_CAAAHU010000009.1"/>
</dbReference>
<reference evidence="3 4" key="1">
    <citation type="submission" date="2015-11" db="EMBL/GenBank/DDBJ databases">
        <title>Genomic analysis of 38 Legionella species identifies large and diverse effector repertoires.</title>
        <authorList>
            <person name="Burstein D."/>
            <person name="Amaro F."/>
            <person name="Zusman T."/>
            <person name="Lifshitz Z."/>
            <person name="Cohen O."/>
            <person name="Gilbert J.A."/>
            <person name="Pupko T."/>
            <person name="Shuman H.A."/>
            <person name="Segal G."/>
        </authorList>
    </citation>
    <scope>NUCLEOTIDE SEQUENCE [LARGE SCALE GENOMIC DNA]</scope>
    <source>
        <strain evidence="3 4">ATCC 43878</strain>
    </source>
</reference>
<evidence type="ECO:0000256" key="1">
    <source>
        <dbReference type="SAM" id="MobiDB-lite"/>
    </source>
</evidence>
<comment type="caution">
    <text evidence="3">The sequence shown here is derived from an EMBL/GenBank/DDBJ whole genome shotgun (WGS) entry which is preliminary data.</text>
</comment>
<name>A0A0W0SQD1_9GAMM</name>
<dbReference type="Proteomes" id="UP000054742">
    <property type="component" value="Unassembled WGS sequence"/>
</dbReference>
<feature type="region of interest" description="Disordered" evidence="1">
    <location>
        <begin position="232"/>
        <end position="255"/>
    </location>
</feature>
<evidence type="ECO:0000313" key="3">
    <source>
        <dbReference type="EMBL" id="KTC85205.1"/>
    </source>
</evidence>
<accession>A0A0W0SQD1</accession>
<evidence type="ECO:0008006" key="5">
    <source>
        <dbReference type="Google" id="ProtNLM"/>
    </source>
</evidence>